<dbReference type="InterPro" id="IPR016039">
    <property type="entry name" value="Thiolase-like"/>
</dbReference>
<dbReference type="SUPFAM" id="SSF53901">
    <property type="entry name" value="Thiolase-like"/>
    <property type="match status" value="1"/>
</dbReference>
<comment type="caution">
    <text evidence="4">The sequence shown here is derived from an EMBL/GenBank/DDBJ whole genome shotgun (WGS) entry which is preliminary data.</text>
</comment>
<keyword evidence="1" id="KW-0596">Phosphopantetheine</keyword>
<dbReference type="Pfam" id="PF00109">
    <property type="entry name" value="ketoacyl-synt"/>
    <property type="match status" value="1"/>
</dbReference>
<dbReference type="InterPro" id="IPR014030">
    <property type="entry name" value="Ketoacyl_synth_N"/>
</dbReference>
<feature type="domain" description="Beta-ketoacyl synthase-like N-terminal" evidence="3">
    <location>
        <begin position="37"/>
        <end position="112"/>
    </location>
</feature>
<evidence type="ECO:0000256" key="2">
    <source>
        <dbReference type="ARBA" id="ARBA00022553"/>
    </source>
</evidence>
<dbReference type="InterPro" id="IPR050091">
    <property type="entry name" value="PKS_NRPS_Biosynth_Enz"/>
</dbReference>
<dbReference type="GO" id="GO:0006633">
    <property type="term" value="P:fatty acid biosynthetic process"/>
    <property type="evidence" value="ECO:0007669"/>
    <property type="project" value="TreeGrafter"/>
</dbReference>
<organism evidence="4 5">
    <name type="scientific">Streptomyces noursei</name>
    <name type="common">Streptomyces albulus</name>
    <dbReference type="NCBI Taxonomy" id="1971"/>
    <lineage>
        <taxon>Bacteria</taxon>
        <taxon>Bacillati</taxon>
        <taxon>Actinomycetota</taxon>
        <taxon>Actinomycetes</taxon>
        <taxon>Kitasatosporales</taxon>
        <taxon>Streptomycetaceae</taxon>
        <taxon>Streptomyces</taxon>
    </lineage>
</organism>
<dbReference type="AlphaFoldDB" id="A0A401QUU4"/>
<dbReference type="EMBL" id="BHXC01000006">
    <property type="protein sequence ID" value="GCB89072.1"/>
    <property type="molecule type" value="Genomic_DNA"/>
</dbReference>
<dbReference type="PANTHER" id="PTHR43775">
    <property type="entry name" value="FATTY ACID SYNTHASE"/>
    <property type="match status" value="1"/>
</dbReference>
<dbReference type="Gene3D" id="3.40.47.10">
    <property type="match status" value="1"/>
</dbReference>
<protein>
    <submittedName>
        <fullName evidence="4">Polyketide synthase</fullName>
    </submittedName>
</protein>
<dbReference type="GO" id="GO:0004312">
    <property type="term" value="F:fatty acid synthase activity"/>
    <property type="evidence" value="ECO:0007669"/>
    <property type="project" value="TreeGrafter"/>
</dbReference>
<evidence type="ECO:0000313" key="4">
    <source>
        <dbReference type="EMBL" id="GCB89072.1"/>
    </source>
</evidence>
<dbReference type="Proteomes" id="UP000288351">
    <property type="component" value="Unassembled WGS sequence"/>
</dbReference>
<gene>
    <name evidence="4" type="ORF">SALB_01745</name>
</gene>
<name>A0A401QUU4_STRNR</name>
<evidence type="ECO:0000256" key="1">
    <source>
        <dbReference type="ARBA" id="ARBA00022450"/>
    </source>
</evidence>
<dbReference type="PANTHER" id="PTHR43775:SF37">
    <property type="entry name" value="SI:DKEY-61P9.11"/>
    <property type="match status" value="1"/>
</dbReference>
<accession>A0A401QUU4</accession>
<sequence length="135" mass="14125">MPAAGGVESLDDLAALLFAGKDVVTDVPQDRFDAASFLDDGMDAGRLAGTDGAVFVGCSSKDYGTLQGARPESGNAYTISGMAGGDAANRISHLLDWDGQSVTVDRACSSALPHSYPTTQHPRLTARLRLSFRAY</sequence>
<dbReference type="RefSeq" id="WP_016570415.1">
    <property type="nucleotide sequence ID" value="NZ_BHXC01000006.1"/>
</dbReference>
<evidence type="ECO:0000313" key="5">
    <source>
        <dbReference type="Proteomes" id="UP000288351"/>
    </source>
</evidence>
<keyword evidence="2" id="KW-0597">Phosphoprotein</keyword>
<proteinExistence type="predicted"/>
<reference evidence="4 5" key="1">
    <citation type="journal article" date="2019" name="Microbiol. Resour. Announc.">
        <title>Draft Genome Sequence of the Most Traditional epsilon-Poly-l-Lysine Producer, Streptomyces albulus NBRC14147.</title>
        <authorList>
            <person name="Yamanaka K."/>
            <person name="Hamano Y."/>
        </authorList>
    </citation>
    <scope>NUCLEOTIDE SEQUENCE [LARGE SCALE GENOMIC DNA]</scope>
    <source>
        <strain evidence="4 5">NBRC 14147</strain>
    </source>
</reference>
<evidence type="ECO:0000259" key="3">
    <source>
        <dbReference type="Pfam" id="PF00109"/>
    </source>
</evidence>